<keyword evidence="3" id="KW-1185">Reference proteome</keyword>
<dbReference type="STRING" id="7266.A0A3B0KBY4"/>
<accession>A0A3B0KBY4</accession>
<dbReference type="Proteomes" id="UP000268350">
    <property type="component" value="Unassembled WGS sequence"/>
</dbReference>
<feature type="chain" id="PRO_5017346239" description="Chitin-binding type-2 domain-containing protein" evidence="1">
    <location>
        <begin position="22"/>
        <end position="154"/>
    </location>
</feature>
<evidence type="ECO:0000313" key="3">
    <source>
        <dbReference type="Proteomes" id="UP000268350"/>
    </source>
</evidence>
<evidence type="ECO:0000313" key="2">
    <source>
        <dbReference type="EMBL" id="SPP81098.1"/>
    </source>
</evidence>
<evidence type="ECO:0008006" key="4">
    <source>
        <dbReference type="Google" id="ProtNLM"/>
    </source>
</evidence>
<protein>
    <recommendedName>
        <fullName evidence="4">Chitin-binding type-2 domain-containing protein</fullName>
    </recommendedName>
</protein>
<dbReference type="AlphaFoldDB" id="A0A3B0KBY4"/>
<dbReference type="OMA" id="YLGCFPW"/>
<sequence>MQKTLLIFLGILAVGWTASLGATGDEPLVCQFEDELWGGEDIRKFYFCINGQVIEDTCDTDYYFVNNSTFSGCLPSNLMNPQCVNLDAVEPDCEGLASQQPQPSASLNKFYLCTNEGAKELSCEQGKAFVNQDGYLGCFAWTQWRMLRHCTDDP</sequence>
<name>A0A3B0KBY4_DROGU</name>
<dbReference type="EMBL" id="OUUW01000005">
    <property type="protein sequence ID" value="SPP81098.1"/>
    <property type="molecule type" value="Genomic_DNA"/>
</dbReference>
<keyword evidence="1" id="KW-0732">Signal</keyword>
<proteinExistence type="predicted"/>
<gene>
    <name evidence="2" type="ORF">DGUA_6G006080</name>
</gene>
<reference evidence="3" key="1">
    <citation type="submission" date="2018-01" db="EMBL/GenBank/DDBJ databases">
        <authorList>
            <person name="Alioto T."/>
            <person name="Alioto T."/>
        </authorList>
    </citation>
    <scope>NUCLEOTIDE SEQUENCE [LARGE SCALE GENOMIC DNA]</scope>
</reference>
<organism evidence="2 3">
    <name type="scientific">Drosophila guanche</name>
    <name type="common">Fruit fly</name>
    <dbReference type="NCBI Taxonomy" id="7266"/>
    <lineage>
        <taxon>Eukaryota</taxon>
        <taxon>Metazoa</taxon>
        <taxon>Ecdysozoa</taxon>
        <taxon>Arthropoda</taxon>
        <taxon>Hexapoda</taxon>
        <taxon>Insecta</taxon>
        <taxon>Pterygota</taxon>
        <taxon>Neoptera</taxon>
        <taxon>Endopterygota</taxon>
        <taxon>Diptera</taxon>
        <taxon>Brachycera</taxon>
        <taxon>Muscomorpha</taxon>
        <taxon>Ephydroidea</taxon>
        <taxon>Drosophilidae</taxon>
        <taxon>Drosophila</taxon>
        <taxon>Sophophora</taxon>
    </lineage>
</organism>
<evidence type="ECO:0000256" key="1">
    <source>
        <dbReference type="SAM" id="SignalP"/>
    </source>
</evidence>
<feature type="signal peptide" evidence="1">
    <location>
        <begin position="1"/>
        <end position="21"/>
    </location>
</feature>
<dbReference type="OrthoDB" id="7898081at2759"/>